<dbReference type="GO" id="GO:0004400">
    <property type="term" value="F:histidinol-phosphate transaminase activity"/>
    <property type="evidence" value="ECO:0007669"/>
    <property type="project" value="UniProtKB-UniRule"/>
</dbReference>
<dbReference type="CDD" id="cd00609">
    <property type="entry name" value="AAT_like"/>
    <property type="match status" value="1"/>
</dbReference>
<dbReference type="UniPathway" id="UPA00031">
    <property type="reaction ID" value="UER00012"/>
</dbReference>
<keyword evidence="6 11" id="KW-0028">Amino-acid biosynthesis</keyword>
<evidence type="ECO:0000313" key="14">
    <source>
        <dbReference type="Proteomes" id="UP000032360"/>
    </source>
</evidence>
<dbReference type="EMBL" id="JXYS01000088">
    <property type="protein sequence ID" value="KJF16328.1"/>
    <property type="molecule type" value="Genomic_DNA"/>
</dbReference>
<evidence type="ECO:0000256" key="1">
    <source>
        <dbReference type="ARBA" id="ARBA00001933"/>
    </source>
</evidence>
<dbReference type="SUPFAM" id="SSF53383">
    <property type="entry name" value="PLP-dependent transferases"/>
    <property type="match status" value="1"/>
</dbReference>
<dbReference type="PANTHER" id="PTHR43643:SF6">
    <property type="entry name" value="HISTIDINOL-PHOSPHATE AMINOTRANSFERASE"/>
    <property type="match status" value="1"/>
</dbReference>
<protein>
    <recommendedName>
        <fullName evidence="11">Histidinol-phosphate aminotransferase</fullName>
        <ecNumber evidence="11">2.6.1.9</ecNumber>
    </recommendedName>
    <alternativeName>
        <fullName evidence="11">Imidazole acetol-phosphate transaminase</fullName>
    </alternativeName>
</protein>
<dbReference type="GO" id="GO:0000105">
    <property type="term" value="P:L-histidine biosynthetic process"/>
    <property type="evidence" value="ECO:0007669"/>
    <property type="project" value="UniProtKB-UniRule"/>
</dbReference>
<proteinExistence type="inferred from homology"/>
<dbReference type="AlphaFoldDB" id="A0A0D8HEI7"/>
<comment type="subunit">
    <text evidence="4 11">Homodimer.</text>
</comment>
<dbReference type="OrthoDB" id="9809616at2"/>
<evidence type="ECO:0000259" key="12">
    <source>
        <dbReference type="Pfam" id="PF00155"/>
    </source>
</evidence>
<evidence type="ECO:0000256" key="8">
    <source>
        <dbReference type="ARBA" id="ARBA00022898"/>
    </source>
</evidence>
<reference evidence="13 14" key="1">
    <citation type="submission" date="2015-01" db="EMBL/GenBank/DDBJ databases">
        <title>Draft genome of the acidophilic iron oxidizer Acidithrix ferrooxidans strain Py-F3.</title>
        <authorList>
            <person name="Poehlein A."/>
            <person name="Eisen S."/>
            <person name="Schloemann M."/>
            <person name="Johnson B.D."/>
            <person name="Daniel R."/>
            <person name="Muehling M."/>
        </authorList>
    </citation>
    <scope>NUCLEOTIDE SEQUENCE [LARGE SCALE GENOMIC DNA]</scope>
    <source>
        <strain evidence="13 14">Py-F3</strain>
    </source>
</reference>
<dbReference type="InterPro" id="IPR015421">
    <property type="entry name" value="PyrdxlP-dep_Trfase_major"/>
</dbReference>
<keyword evidence="7 11" id="KW-0808">Transferase</keyword>
<organism evidence="13 14">
    <name type="scientific">Acidithrix ferrooxidans</name>
    <dbReference type="NCBI Taxonomy" id="1280514"/>
    <lineage>
        <taxon>Bacteria</taxon>
        <taxon>Bacillati</taxon>
        <taxon>Actinomycetota</taxon>
        <taxon>Acidimicrobiia</taxon>
        <taxon>Acidimicrobiales</taxon>
        <taxon>Acidimicrobiaceae</taxon>
        <taxon>Acidithrix</taxon>
    </lineage>
</organism>
<comment type="cofactor">
    <cofactor evidence="1 11">
        <name>pyridoxal 5'-phosphate</name>
        <dbReference type="ChEBI" id="CHEBI:597326"/>
    </cofactor>
</comment>
<keyword evidence="5 11" id="KW-0032">Aminotransferase</keyword>
<dbReference type="NCBIfam" id="TIGR01141">
    <property type="entry name" value="hisC"/>
    <property type="match status" value="1"/>
</dbReference>
<keyword evidence="8 11" id="KW-0663">Pyridoxal phosphate</keyword>
<comment type="caution">
    <text evidence="13">The sequence shown here is derived from an EMBL/GenBank/DDBJ whole genome shotgun (WGS) entry which is preliminary data.</text>
</comment>
<evidence type="ECO:0000256" key="9">
    <source>
        <dbReference type="ARBA" id="ARBA00023102"/>
    </source>
</evidence>
<dbReference type="Gene3D" id="3.90.1150.10">
    <property type="entry name" value="Aspartate Aminotransferase, domain 1"/>
    <property type="match status" value="1"/>
</dbReference>
<gene>
    <name evidence="11 13" type="primary">hisC</name>
    <name evidence="13" type="ORF">AXFE_28310</name>
</gene>
<keyword evidence="9 11" id="KW-0368">Histidine biosynthesis</keyword>
<evidence type="ECO:0000256" key="11">
    <source>
        <dbReference type="HAMAP-Rule" id="MF_01023"/>
    </source>
</evidence>
<dbReference type="STRING" id="1280514.AXFE_28310"/>
<dbReference type="Pfam" id="PF00155">
    <property type="entry name" value="Aminotran_1_2"/>
    <property type="match status" value="1"/>
</dbReference>
<dbReference type="PATRIC" id="fig|1280514.3.peg.3718"/>
<evidence type="ECO:0000313" key="13">
    <source>
        <dbReference type="EMBL" id="KJF16328.1"/>
    </source>
</evidence>
<dbReference type="EC" id="2.6.1.9" evidence="11"/>
<dbReference type="InterPro" id="IPR015424">
    <property type="entry name" value="PyrdxlP-dep_Trfase"/>
</dbReference>
<evidence type="ECO:0000256" key="4">
    <source>
        <dbReference type="ARBA" id="ARBA00011738"/>
    </source>
</evidence>
<feature type="modified residue" description="N6-(pyridoxal phosphate)lysine" evidence="11">
    <location>
        <position position="212"/>
    </location>
</feature>
<evidence type="ECO:0000256" key="2">
    <source>
        <dbReference type="ARBA" id="ARBA00005011"/>
    </source>
</evidence>
<dbReference type="InterPro" id="IPR004839">
    <property type="entry name" value="Aminotransferase_I/II_large"/>
</dbReference>
<dbReference type="InterPro" id="IPR050106">
    <property type="entry name" value="HistidinolP_aminotransfase"/>
</dbReference>
<dbReference type="Gene3D" id="3.40.640.10">
    <property type="entry name" value="Type I PLP-dependent aspartate aminotransferase-like (Major domain)"/>
    <property type="match status" value="1"/>
</dbReference>
<dbReference type="Proteomes" id="UP000032360">
    <property type="component" value="Unassembled WGS sequence"/>
</dbReference>
<accession>A0A0D8HEI7</accession>
<sequence length="354" mass="39512">MTVAPRDGLGVFAGYHSPQVDVPIRLNTNESPFSPPGQLLEAWTKAVGGMNLNRYPDRSAKGAIRAIADFHGVSPEQVFIANGSNEVLQSILLGYGGDTRVAASFEPTYAMYETIARVTSTPYVALERDSRLLVDLNRGIDDLKVSKADLVFVCTPNNPTGLLEESGLVDTLLGRFGSLVVVDEAYGQFNDESSVPLIQRYDNLVVVRTFSKIWSLAGMRIGYAIADKKIIETLWRVALPYHLDASKALLAELSFDYIAEMEERVSFLISERERVQDRFGSLDLSFWPSATNFILFRPKIGHGHRLWELLLERGVLVRDWSRWPRLDDCLRVTIGTKAENDAFLAALEESLELL</sequence>
<dbReference type="InterPro" id="IPR015422">
    <property type="entry name" value="PyrdxlP-dep_Trfase_small"/>
</dbReference>
<comment type="pathway">
    <text evidence="2 11">Amino-acid biosynthesis; L-histidine biosynthesis; L-histidine from 5-phospho-alpha-D-ribose 1-diphosphate: step 7/9.</text>
</comment>
<evidence type="ECO:0000256" key="3">
    <source>
        <dbReference type="ARBA" id="ARBA00007970"/>
    </source>
</evidence>
<evidence type="ECO:0000256" key="10">
    <source>
        <dbReference type="ARBA" id="ARBA00047481"/>
    </source>
</evidence>
<comment type="similarity">
    <text evidence="3 11">Belongs to the class-II pyridoxal-phosphate-dependent aminotransferase family. Histidinol-phosphate aminotransferase subfamily.</text>
</comment>
<name>A0A0D8HEI7_9ACTN</name>
<evidence type="ECO:0000256" key="7">
    <source>
        <dbReference type="ARBA" id="ARBA00022679"/>
    </source>
</evidence>
<dbReference type="RefSeq" id="WP_160291866.1">
    <property type="nucleotide sequence ID" value="NZ_JXYS01000088.1"/>
</dbReference>
<dbReference type="HAMAP" id="MF_01023">
    <property type="entry name" value="HisC_aminotrans_2"/>
    <property type="match status" value="1"/>
</dbReference>
<dbReference type="InterPro" id="IPR005861">
    <property type="entry name" value="HisP_aminotrans"/>
</dbReference>
<dbReference type="GO" id="GO:0030170">
    <property type="term" value="F:pyridoxal phosphate binding"/>
    <property type="evidence" value="ECO:0007669"/>
    <property type="project" value="InterPro"/>
</dbReference>
<feature type="domain" description="Aminotransferase class I/classII large" evidence="12">
    <location>
        <begin position="24"/>
        <end position="347"/>
    </location>
</feature>
<comment type="catalytic activity">
    <reaction evidence="10 11">
        <text>L-histidinol phosphate + 2-oxoglutarate = 3-(imidazol-4-yl)-2-oxopropyl phosphate + L-glutamate</text>
        <dbReference type="Rhea" id="RHEA:23744"/>
        <dbReference type="ChEBI" id="CHEBI:16810"/>
        <dbReference type="ChEBI" id="CHEBI:29985"/>
        <dbReference type="ChEBI" id="CHEBI:57766"/>
        <dbReference type="ChEBI" id="CHEBI:57980"/>
        <dbReference type="EC" id="2.6.1.9"/>
    </reaction>
</comment>
<dbReference type="PANTHER" id="PTHR43643">
    <property type="entry name" value="HISTIDINOL-PHOSPHATE AMINOTRANSFERASE 2"/>
    <property type="match status" value="1"/>
</dbReference>
<keyword evidence="14" id="KW-1185">Reference proteome</keyword>
<evidence type="ECO:0000256" key="5">
    <source>
        <dbReference type="ARBA" id="ARBA00022576"/>
    </source>
</evidence>
<evidence type="ECO:0000256" key="6">
    <source>
        <dbReference type="ARBA" id="ARBA00022605"/>
    </source>
</evidence>